<feature type="domain" description="DUF4139" evidence="2">
    <location>
        <begin position="186"/>
        <end position="488"/>
    </location>
</feature>
<dbReference type="Proteomes" id="UP000254572">
    <property type="component" value="Unassembled WGS sequence"/>
</dbReference>
<dbReference type="PANTHER" id="PTHR38075">
    <property type="entry name" value="DUF4139 DOMAIN-CONTAINING PROTEIN"/>
    <property type="match status" value="1"/>
</dbReference>
<gene>
    <name evidence="3" type="ORF">NCTC13294_00995</name>
</gene>
<feature type="chain" id="PRO_5016623946" evidence="1">
    <location>
        <begin position="21"/>
        <end position="489"/>
    </location>
</feature>
<dbReference type="InterPro" id="IPR037291">
    <property type="entry name" value="DUF4139"/>
</dbReference>
<protein>
    <submittedName>
        <fullName evidence="3">Uncharacterized conserved protein</fullName>
    </submittedName>
</protein>
<keyword evidence="4" id="KW-1185">Reference proteome</keyword>
<keyword evidence="1" id="KW-0732">Signal</keyword>
<evidence type="ECO:0000313" key="3">
    <source>
        <dbReference type="EMBL" id="SUX21415.1"/>
    </source>
</evidence>
<dbReference type="PANTHER" id="PTHR38075:SF1">
    <property type="entry name" value="DUF4139 DOMAIN-CONTAINING PROTEIN"/>
    <property type="match status" value="1"/>
</dbReference>
<evidence type="ECO:0000256" key="1">
    <source>
        <dbReference type="SAM" id="SignalP"/>
    </source>
</evidence>
<organism evidence="3 4">
    <name type="scientific">Cardiobacterium valvarum</name>
    <dbReference type="NCBI Taxonomy" id="194702"/>
    <lineage>
        <taxon>Bacteria</taxon>
        <taxon>Pseudomonadati</taxon>
        <taxon>Pseudomonadota</taxon>
        <taxon>Gammaproteobacteria</taxon>
        <taxon>Cardiobacteriales</taxon>
        <taxon>Cardiobacteriaceae</taxon>
        <taxon>Cardiobacterium</taxon>
    </lineage>
</organism>
<dbReference type="AlphaFoldDB" id="A0A381E4S1"/>
<dbReference type="RefSeq" id="WP_115611321.1">
    <property type="nucleotide sequence ID" value="NZ_UFUW01000001.1"/>
</dbReference>
<dbReference type="OrthoDB" id="9808067at2"/>
<name>A0A381E4S1_9GAMM</name>
<reference evidence="3 4" key="1">
    <citation type="submission" date="2018-06" db="EMBL/GenBank/DDBJ databases">
        <authorList>
            <consortium name="Pathogen Informatics"/>
            <person name="Doyle S."/>
        </authorList>
    </citation>
    <scope>NUCLEOTIDE SEQUENCE [LARGE SCALE GENOMIC DNA]</scope>
    <source>
        <strain evidence="3 4">NCTC13294</strain>
    </source>
</reference>
<accession>A0A381E4S1</accession>
<dbReference type="Pfam" id="PF13598">
    <property type="entry name" value="DUF4139"/>
    <property type="match status" value="1"/>
</dbReference>
<dbReference type="EMBL" id="UFUW01000001">
    <property type="protein sequence ID" value="SUX21415.1"/>
    <property type="molecule type" value="Genomic_DNA"/>
</dbReference>
<evidence type="ECO:0000313" key="4">
    <source>
        <dbReference type="Proteomes" id="UP000254572"/>
    </source>
</evidence>
<proteinExistence type="predicted"/>
<feature type="signal peptide" evidence="1">
    <location>
        <begin position="1"/>
        <end position="20"/>
    </location>
</feature>
<evidence type="ECO:0000259" key="2">
    <source>
        <dbReference type="Pfam" id="PF13598"/>
    </source>
</evidence>
<sequence>MTKTVLATALVLAAAHTAFAADPTETASQGADRESVAVTIYNDDLALIRETRKVPLNAGINRIALRDVSARIMPQTASLVARGDAVLQLLEQNFDYDLLSGEALLMKNVGKRVTTIRTNPATGEETREEATVLADNNGVVLQYADRIETGLPANVRLAFHDVPANLRDRPTLTVDLTSDKAGEQSVDLAYLSQGLGWKADYVVSLADDEKTLNLAGWVTLNNQSGTAYENATLQLVAGDVARAQEEEFGLNYHARMAPMAVEKAAVPVREENLFEYHLYTLDHPTTLKNNQNKQVALLSAAQVPVQKEYRLQGSSGWYYYGADTRVLEMGDKRKVDVFMTFKNDEASQLGMPLPKGVIRVYKNDSDKRTQFIGEDRIDHTAKNDEVRLKLGSAFDVNGVWKMVDAKRVDKGKLGKLLENDEFEATYRIELNNAKKEAVTVKVVEPIPGDWKIIEESLPHEKTSANSAMWQVNIPADSKTELQYKVRIKL</sequence>